<dbReference type="FunFam" id="1.10.12.10:FF:000004">
    <property type="entry name" value="Delta3,5-delta2,4-dienoyl-CoA isomerase"/>
    <property type="match status" value="1"/>
</dbReference>
<evidence type="ECO:0000256" key="1">
    <source>
        <dbReference type="ARBA" id="ARBA00004275"/>
    </source>
</evidence>
<dbReference type="Gene3D" id="3.90.226.10">
    <property type="entry name" value="2-enoyl-CoA Hydratase, Chain A, domain 1"/>
    <property type="match status" value="1"/>
</dbReference>
<protein>
    <submittedName>
        <fullName evidence="10">Enoyl-CoA hydratase/isomerase</fullName>
    </submittedName>
</protein>
<dbReference type="GO" id="GO:0005777">
    <property type="term" value="C:peroxisome"/>
    <property type="evidence" value="ECO:0007669"/>
    <property type="project" value="UniProtKB-SubCell"/>
</dbReference>
<name>A0A4P9YRR1_9FUNG</name>
<dbReference type="PROSITE" id="PS00166">
    <property type="entry name" value="ENOYL_COA_HYDRATASE"/>
    <property type="match status" value="1"/>
</dbReference>
<evidence type="ECO:0000313" key="11">
    <source>
        <dbReference type="Proteomes" id="UP000278143"/>
    </source>
</evidence>
<dbReference type="InterPro" id="IPR029045">
    <property type="entry name" value="ClpP/crotonase-like_dom_sf"/>
</dbReference>
<accession>A0A4P9YRR1</accession>
<dbReference type="InterPro" id="IPR014748">
    <property type="entry name" value="Enoyl-CoA_hydra_C"/>
</dbReference>
<dbReference type="AlphaFoldDB" id="A0A4P9YRR1"/>
<evidence type="ECO:0000313" key="10">
    <source>
        <dbReference type="EMBL" id="RKP22527.1"/>
    </source>
</evidence>
<keyword evidence="11" id="KW-1185">Reference proteome</keyword>
<proteinExistence type="inferred from homology"/>
<dbReference type="GO" id="GO:0051750">
    <property type="term" value="F:delta(3,5)-delta(2,4)-dienoyl-CoA isomerase activity"/>
    <property type="evidence" value="ECO:0007669"/>
    <property type="project" value="TreeGrafter"/>
</dbReference>
<comment type="similarity">
    <text evidence="3 9">Belongs to the enoyl-CoA hydratase/isomerase family.</text>
</comment>
<evidence type="ECO:0000256" key="4">
    <source>
        <dbReference type="ARBA" id="ARBA00022832"/>
    </source>
</evidence>
<comment type="subcellular location">
    <subcellularLocation>
        <location evidence="1">Peroxisome</location>
    </subcellularLocation>
</comment>
<evidence type="ECO:0000256" key="6">
    <source>
        <dbReference type="ARBA" id="ARBA00023098"/>
    </source>
</evidence>
<dbReference type="Pfam" id="PF00378">
    <property type="entry name" value="ECH_1"/>
    <property type="match status" value="1"/>
</dbReference>
<evidence type="ECO:0000256" key="8">
    <source>
        <dbReference type="ARBA" id="ARBA00023235"/>
    </source>
</evidence>
<evidence type="ECO:0000256" key="9">
    <source>
        <dbReference type="RuleBase" id="RU003707"/>
    </source>
</evidence>
<keyword evidence="6" id="KW-0443">Lipid metabolism</keyword>
<dbReference type="OrthoDB" id="14970at2759"/>
<keyword evidence="7" id="KW-0576">Peroxisome</keyword>
<keyword evidence="8 10" id="KW-0413">Isomerase</keyword>
<dbReference type="UniPathway" id="UPA00659"/>
<organism evidence="10 11">
    <name type="scientific">Syncephalis pseudoplumigaleata</name>
    <dbReference type="NCBI Taxonomy" id="1712513"/>
    <lineage>
        <taxon>Eukaryota</taxon>
        <taxon>Fungi</taxon>
        <taxon>Fungi incertae sedis</taxon>
        <taxon>Zoopagomycota</taxon>
        <taxon>Zoopagomycotina</taxon>
        <taxon>Zoopagomycetes</taxon>
        <taxon>Zoopagales</taxon>
        <taxon>Piptocephalidaceae</taxon>
        <taxon>Syncephalis</taxon>
    </lineage>
</organism>
<keyword evidence="4" id="KW-0276">Fatty acid metabolism</keyword>
<dbReference type="SUPFAM" id="SSF52096">
    <property type="entry name" value="ClpP/crotonase"/>
    <property type="match status" value="1"/>
</dbReference>
<dbReference type="GO" id="GO:0005739">
    <property type="term" value="C:mitochondrion"/>
    <property type="evidence" value="ECO:0007669"/>
    <property type="project" value="TreeGrafter"/>
</dbReference>
<dbReference type="InterPro" id="IPR018376">
    <property type="entry name" value="Enoyl-CoA_hyd/isom_CS"/>
</dbReference>
<reference evidence="11" key="1">
    <citation type="journal article" date="2018" name="Nat. Microbiol.">
        <title>Leveraging single-cell genomics to expand the fungal tree of life.</title>
        <authorList>
            <person name="Ahrendt S.R."/>
            <person name="Quandt C.A."/>
            <person name="Ciobanu D."/>
            <person name="Clum A."/>
            <person name="Salamov A."/>
            <person name="Andreopoulos B."/>
            <person name="Cheng J.F."/>
            <person name="Woyke T."/>
            <person name="Pelin A."/>
            <person name="Henrissat B."/>
            <person name="Reynolds N.K."/>
            <person name="Benny G.L."/>
            <person name="Smith M.E."/>
            <person name="James T.Y."/>
            <person name="Grigoriev I.V."/>
        </authorList>
    </citation>
    <scope>NUCLEOTIDE SEQUENCE [LARGE SCALE GENOMIC DNA]</scope>
    <source>
        <strain evidence="11">Benny S71-1</strain>
    </source>
</reference>
<dbReference type="PANTHER" id="PTHR43149:SF1">
    <property type="entry name" value="DELTA(3,5)-DELTA(2,4)-DIENOYL-COA ISOMERASE, MITOCHONDRIAL"/>
    <property type="match status" value="1"/>
</dbReference>
<dbReference type="InterPro" id="IPR045002">
    <property type="entry name" value="Ech1-like"/>
</dbReference>
<dbReference type="EMBL" id="KZ991993">
    <property type="protein sequence ID" value="RKP22527.1"/>
    <property type="molecule type" value="Genomic_DNA"/>
</dbReference>
<keyword evidence="5" id="KW-0007">Acetylation</keyword>
<evidence type="ECO:0000256" key="3">
    <source>
        <dbReference type="ARBA" id="ARBA00005254"/>
    </source>
</evidence>
<evidence type="ECO:0000256" key="7">
    <source>
        <dbReference type="ARBA" id="ARBA00023140"/>
    </source>
</evidence>
<comment type="pathway">
    <text evidence="2">Lipid metabolism; fatty acid beta-oxidation.</text>
</comment>
<dbReference type="InterPro" id="IPR001753">
    <property type="entry name" value="Enoyl-CoA_hydra/iso"/>
</dbReference>
<evidence type="ECO:0000256" key="5">
    <source>
        <dbReference type="ARBA" id="ARBA00022990"/>
    </source>
</evidence>
<dbReference type="Gene3D" id="1.10.12.10">
    <property type="entry name" value="Lyase 2-enoyl-coa Hydratase, Chain A, domain 2"/>
    <property type="match status" value="1"/>
</dbReference>
<evidence type="ECO:0000256" key="2">
    <source>
        <dbReference type="ARBA" id="ARBA00005005"/>
    </source>
</evidence>
<sequence length="280" mass="30541">MSSYASLKHIKASRIGSHVLHVQLNRPERLNAFNSQLWQDLHDCFATVAHDTETRVVVLSALGKTFTAGLDCECAAVQEAVSVVSEREDPARTAYHLRKKIADWQNAISAVEKCDRPVIAAIHGACIGAGVDLSTACDVRYCSKDAFFSVKEVDIGMAADVGTLQRLPKVVGNNSWVREICFTARNVPAEEAHHYGLVGRVFGTREELLENAIALANEIAGKSPIATLGTKHLLNYSRDHTVDEGLAYTVAWNAAMLQSTDLKEGVMAGLQKRKPLFANL</sequence>
<dbReference type="PANTHER" id="PTHR43149">
    <property type="entry name" value="ENOYL-COA HYDRATASE"/>
    <property type="match status" value="1"/>
</dbReference>
<dbReference type="Proteomes" id="UP000278143">
    <property type="component" value="Unassembled WGS sequence"/>
</dbReference>
<dbReference type="FunFam" id="3.90.226.10:FF:000024">
    <property type="entry name" value="Delta3,5-delta2,4-dienoyl-CoA isomerase"/>
    <property type="match status" value="1"/>
</dbReference>
<dbReference type="NCBIfam" id="NF004794">
    <property type="entry name" value="PRK06142.1"/>
    <property type="match status" value="1"/>
</dbReference>
<dbReference type="GO" id="GO:0006635">
    <property type="term" value="P:fatty acid beta-oxidation"/>
    <property type="evidence" value="ECO:0007669"/>
    <property type="project" value="UniProtKB-UniPathway"/>
</dbReference>
<gene>
    <name evidence="10" type="ORF">SYNPS1DRAFT_19971</name>
</gene>
<dbReference type="CDD" id="cd06558">
    <property type="entry name" value="crotonase-like"/>
    <property type="match status" value="1"/>
</dbReference>